<evidence type="ECO:0000313" key="3">
    <source>
        <dbReference type="Proteomes" id="UP000694888"/>
    </source>
</evidence>
<dbReference type="Proteomes" id="UP000694888">
    <property type="component" value="Unplaced"/>
</dbReference>
<evidence type="ECO:0000313" key="4">
    <source>
        <dbReference type="RefSeq" id="XP_012935584.1"/>
    </source>
</evidence>
<gene>
    <name evidence="4" type="primary">LOC101854008</name>
</gene>
<dbReference type="RefSeq" id="XP_012935584.1">
    <property type="nucleotide sequence ID" value="XM_013080130.2"/>
</dbReference>
<dbReference type="GeneID" id="101854008"/>
<evidence type="ECO:0000256" key="1">
    <source>
        <dbReference type="SAM" id="MobiDB-lite"/>
    </source>
</evidence>
<feature type="compositionally biased region" description="Basic residues" evidence="1">
    <location>
        <begin position="151"/>
        <end position="170"/>
    </location>
</feature>
<sequence length="601" mass="66728">MVLSTLSAHISRTRHAFIPSYHILFLYLTLNIFEVVWAENVHGVHGTITPVTGSGVKNSNVTATEATVAGMVVPVGEGRVSLSERLEEKAKVKEYIRDLLEHLARENKNTADLDIRKDQFGMLNQTKARGPSGLGTRRENRAKSTKQERKEKRKKKKRKKKKAKTKKRKQNEREEEPLYRALSVPNHVTKLDLCREWRPVRRPRNSTEGGGTLVVNYCSRRGEGGGAAAAAAAAAGGGAAGEQEEEYVPDTKVCLKAGDEGPNCKLVRAPECSAHFKDIPSSKYRITVRAQCIGCGWGADMQCDTTLFVYDKVSVDDTLTAEPDDILEPLEVKIEKNASRTQPAAVIESARAEPTHHGLMIGLTLAAVGCGALICLVAILVWKRIRCGKCQSMSDPSHCSAKGHQSLGRSENVTSEYLESDQVEPLMFPPHTGRSGQGERHSTLISGISPDLYRWVNEVKTYPEMDVQSSPCTDELLQGEACGGSQNSVDDIDTPNFKTHSECEKTCGNRSPLSGHYNEERKLEVEKKKKRKYLTEVERKKRMLEEEEMDKIGGLDCILKPNKRPENPQEVPFHLLDMYSNETESVNEEANSCITLSVWSL</sequence>
<evidence type="ECO:0000256" key="2">
    <source>
        <dbReference type="SAM" id="Phobius"/>
    </source>
</evidence>
<reference evidence="4" key="1">
    <citation type="submission" date="2025-08" db="UniProtKB">
        <authorList>
            <consortium name="RefSeq"/>
        </authorList>
    </citation>
    <scope>IDENTIFICATION</scope>
</reference>
<keyword evidence="2" id="KW-1133">Transmembrane helix</keyword>
<feature type="compositionally biased region" description="Basic and acidic residues" evidence="1">
    <location>
        <begin position="136"/>
        <end position="150"/>
    </location>
</feature>
<keyword evidence="2" id="KW-0812">Transmembrane</keyword>
<keyword evidence="3" id="KW-1185">Reference proteome</keyword>
<accession>A0ABM0ZVT9</accession>
<keyword evidence="2" id="KW-0472">Membrane</keyword>
<feature type="transmembrane region" description="Helical" evidence="2">
    <location>
        <begin position="359"/>
        <end position="382"/>
    </location>
</feature>
<organism evidence="3 4">
    <name type="scientific">Aplysia californica</name>
    <name type="common">California sea hare</name>
    <dbReference type="NCBI Taxonomy" id="6500"/>
    <lineage>
        <taxon>Eukaryota</taxon>
        <taxon>Metazoa</taxon>
        <taxon>Spiralia</taxon>
        <taxon>Lophotrochozoa</taxon>
        <taxon>Mollusca</taxon>
        <taxon>Gastropoda</taxon>
        <taxon>Heterobranchia</taxon>
        <taxon>Euthyneura</taxon>
        <taxon>Tectipleura</taxon>
        <taxon>Aplysiida</taxon>
        <taxon>Aplysioidea</taxon>
        <taxon>Aplysiidae</taxon>
        <taxon>Aplysia</taxon>
    </lineage>
</organism>
<proteinExistence type="predicted"/>
<protein>
    <submittedName>
        <fullName evidence="4">Uncharacterized protein LOC101854008</fullName>
    </submittedName>
</protein>
<name>A0ABM0ZVT9_APLCA</name>
<feature type="region of interest" description="Disordered" evidence="1">
    <location>
        <begin position="122"/>
        <end position="178"/>
    </location>
</feature>